<feature type="transmembrane region" description="Helical" evidence="1">
    <location>
        <begin position="117"/>
        <end position="139"/>
    </location>
</feature>
<dbReference type="RefSeq" id="WP_244822410.1">
    <property type="nucleotide sequence ID" value="NZ_CP112998.1"/>
</dbReference>
<reference evidence="2" key="1">
    <citation type="submission" date="2022-11" db="EMBL/GenBank/DDBJ databases">
        <title>Dyadobacter pollutisoli sp. nov., isolated from plastic dumped soil.</title>
        <authorList>
            <person name="Kim J.M."/>
            <person name="Kim K.R."/>
            <person name="Lee J.K."/>
            <person name="Hao L."/>
            <person name="Jeon C.O."/>
        </authorList>
    </citation>
    <scope>NUCLEOTIDE SEQUENCE</scope>
    <source>
        <strain evidence="2">U1</strain>
    </source>
</reference>
<keyword evidence="3" id="KW-1185">Reference proteome</keyword>
<gene>
    <name evidence="2" type="ORF">ON006_23220</name>
</gene>
<protein>
    <submittedName>
        <fullName evidence="2">DUF420 domain-containing protein</fullName>
    </submittedName>
</protein>
<feature type="transmembrane region" description="Helical" evidence="1">
    <location>
        <begin position="80"/>
        <end position="97"/>
    </location>
</feature>
<feature type="transmembrane region" description="Helical" evidence="1">
    <location>
        <begin position="159"/>
        <end position="178"/>
    </location>
</feature>
<dbReference type="EMBL" id="CP112998">
    <property type="protein sequence ID" value="WAC10641.1"/>
    <property type="molecule type" value="Genomic_DNA"/>
</dbReference>
<accession>A0A9E8N8V6</accession>
<sequence>MATITIEKKPKYERIINVLAIAIPVAVAVLLGIRQKIDLGEWTKVLPHVIGMINSLTAVLLLLGYYFIRNNNLTAHRQMMTAAFLLGAVFLVCYILYHVSNESTPFGGEGAIRPVYYFLLISHILLSIVVVWFVLRAVYFGYTNQILQHRKAVKWALPIWLYVSISGVIVYLMISPYYV</sequence>
<evidence type="ECO:0000313" key="3">
    <source>
        <dbReference type="Proteomes" id="UP001164653"/>
    </source>
</evidence>
<dbReference type="AlphaFoldDB" id="A0A9E8N8V6"/>
<dbReference type="PANTHER" id="PTHR37692">
    <property type="entry name" value="HYPOTHETICAL MEMBRANE SPANNING PROTEIN"/>
    <property type="match status" value="1"/>
</dbReference>
<dbReference type="PANTHER" id="PTHR37692:SF1">
    <property type="entry name" value="DUF420 DOMAIN-CONTAINING PROTEIN"/>
    <property type="match status" value="1"/>
</dbReference>
<evidence type="ECO:0000256" key="1">
    <source>
        <dbReference type="SAM" id="Phobius"/>
    </source>
</evidence>
<dbReference type="Proteomes" id="UP001164653">
    <property type="component" value="Chromosome"/>
</dbReference>
<dbReference type="InterPro" id="IPR007352">
    <property type="entry name" value="DUF420"/>
</dbReference>
<organism evidence="2 3">
    <name type="scientific">Dyadobacter pollutisoli</name>
    <dbReference type="NCBI Taxonomy" id="2910158"/>
    <lineage>
        <taxon>Bacteria</taxon>
        <taxon>Pseudomonadati</taxon>
        <taxon>Bacteroidota</taxon>
        <taxon>Cytophagia</taxon>
        <taxon>Cytophagales</taxon>
        <taxon>Spirosomataceae</taxon>
        <taxon>Dyadobacter</taxon>
    </lineage>
</organism>
<name>A0A9E8N8V6_9BACT</name>
<keyword evidence="1" id="KW-0472">Membrane</keyword>
<dbReference type="KEGG" id="dpf:ON006_23220"/>
<proteinExistence type="predicted"/>
<keyword evidence="1" id="KW-1133">Transmembrane helix</keyword>
<evidence type="ECO:0000313" key="2">
    <source>
        <dbReference type="EMBL" id="WAC10641.1"/>
    </source>
</evidence>
<dbReference type="Pfam" id="PF04238">
    <property type="entry name" value="DUF420"/>
    <property type="match status" value="1"/>
</dbReference>
<feature type="transmembrane region" description="Helical" evidence="1">
    <location>
        <begin position="45"/>
        <end position="68"/>
    </location>
</feature>
<feature type="transmembrane region" description="Helical" evidence="1">
    <location>
        <begin position="12"/>
        <end position="33"/>
    </location>
</feature>
<keyword evidence="1" id="KW-0812">Transmembrane</keyword>